<sequence length="276" mass="30661">MLRTFPSSFTWSLRSHVPIGRSLKRPLHFSLARSLSVSPSRWQQLNRSEKSSVNISGKPALPVEKKEIPVKPDIRNELYTIPNILTMTRIAATPFIGYFIATGHSTAAISVFVYSCVTDFVDGQIARRCNMKSVLGSILDPAADKFLMTVSTVALSMQNIMPWYIGAVIIGRDVMLSFMAFYFRYTALPPPKTMKRFLDMSITTHTVHPNLLGKVNTALQMFYIGGLVFLPGIEYLVGGSDQLSNFFDVFGIVVGLTTTASGLSYIFSRNAIKSIR</sequence>
<accession>A0ACD0WL06</accession>
<evidence type="ECO:0000313" key="2">
    <source>
        <dbReference type="Proteomes" id="UP000326582"/>
    </source>
</evidence>
<keyword evidence="2" id="KW-1185">Reference proteome</keyword>
<dbReference type="EMBL" id="CP038487">
    <property type="protein sequence ID" value="QFZ28217.1"/>
    <property type="molecule type" value="Genomic_DNA"/>
</dbReference>
<proteinExistence type="predicted"/>
<dbReference type="Proteomes" id="UP000326582">
    <property type="component" value="Chromosome 4"/>
</dbReference>
<protein>
    <submittedName>
        <fullName evidence="1">Cardiolipin synthase (CMP-forming)</fullName>
    </submittedName>
</protein>
<reference evidence="2" key="1">
    <citation type="journal article" date="2019" name="MBio">
        <title>Comparative genomics for the elucidation of multidrug resistance (MDR) in Candida lusitaniae.</title>
        <authorList>
            <person name="Kannan A."/>
            <person name="Asner S.A."/>
            <person name="Trachsel E."/>
            <person name="Kelly S."/>
            <person name="Parker J."/>
            <person name="Sanglard D."/>
        </authorList>
    </citation>
    <scope>NUCLEOTIDE SEQUENCE [LARGE SCALE GENOMIC DNA]</scope>
    <source>
        <strain evidence="2">P1</strain>
    </source>
</reference>
<gene>
    <name evidence="1" type="ORF">EJF14_40248</name>
</gene>
<evidence type="ECO:0000313" key="1">
    <source>
        <dbReference type="EMBL" id="QFZ28217.1"/>
    </source>
</evidence>
<organism evidence="1 2">
    <name type="scientific">Clavispora lusitaniae</name>
    <name type="common">Candida lusitaniae</name>
    <dbReference type="NCBI Taxonomy" id="36911"/>
    <lineage>
        <taxon>Eukaryota</taxon>
        <taxon>Fungi</taxon>
        <taxon>Dikarya</taxon>
        <taxon>Ascomycota</taxon>
        <taxon>Saccharomycotina</taxon>
        <taxon>Pichiomycetes</taxon>
        <taxon>Metschnikowiaceae</taxon>
        <taxon>Clavispora</taxon>
    </lineage>
</organism>
<name>A0ACD0WL06_CLALS</name>